<dbReference type="Gene3D" id="3.30.70.1230">
    <property type="entry name" value="Nucleotide cyclase"/>
    <property type="match status" value="1"/>
</dbReference>
<reference evidence="3 4" key="1">
    <citation type="submission" date="2020-02" db="EMBL/GenBank/DDBJ databases">
        <title>complete genome sequence of Rhodobacteraceae bacterium.</title>
        <authorList>
            <person name="Park J."/>
            <person name="Kim Y.-S."/>
            <person name="Kim K.-H."/>
        </authorList>
    </citation>
    <scope>NUCLEOTIDE SEQUENCE [LARGE SCALE GENOMIC DNA]</scope>
    <source>
        <strain evidence="3 4">RR4-56</strain>
    </source>
</reference>
<feature type="transmembrane region" description="Helical" evidence="1">
    <location>
        <begin position="371"/>
        <end position="389"/>
    </location>
</feature>
<dbReference type="EMBL" id="CP049056">
    <property type="protein sequence ID" value="QIE54058.1"/>
    <property type="molecule type" value="Genomic_DNA"/>
</dbReference>
<dbReference type="Pfam" id="PF00211">
    <property type="entry name" value="Guanylate_cyc"/>
    <property type="match status" value="1"/>
</dbReference>
<dbReference type="GO" id="GO:0004016">
    <property type="term" value="F:adenylate cyclase activity"/>
    <property type="evidence" value="ECO:0007669"/>
    <property type="project" value="UniProtKB-ARBA"/>
</dbReference>
<dbReference type="GO" id="GO:0035556">
    <property type="term" value="P:intracellular signal transduction"/>
    <property type="evidence" value="ECO:0007669"/>
    <property type="project" value="InterPro"/>
</dbReference>
<feature type="domain" description="Guanylate cyclase" evidence="2">
    <location>
        <begin position="430"/>
        <end position="560"/>
    </location>
</feature>
<dbReference type="SUPFAM" id="SSF55073">
    <property type="entry name" value="Nucleotide cyclase"/>
    <property type="match status" value="1"/>
</dbReference>
<proteinExistence type="predicted"/>
<dbReference type="KEGG" id="hdh:G5B40_00540"/>
<feature type="transmembrane region" description="Helical" evidence="1">
    <location>
        <begin position="26"/>
        <end position="44"/>
    </location>
</feature>
<name>A0A7L5BTY5_9RHOB</name>
<evidence type="ECO:0000313" key="3">
    <source>
        <dbReference type="EMBL" id="QIE54058.1"/>
    </source>
</evidence>
<feature type="transmembrane region" description="Helical" evidence="1">
    <location>
        <begin position="337"/>
        <end position="359"/>
    </location>
</feature>
<dbReference type="SMART" id="SM00044">
    <property type="entry name" value="CYCc"/>
    <property type="match status" value="1"/>
</dbReference>
<dbReference type="AlphaFoldDB" id="A0A7L5BTY5"/>
<dbReference type="InterPro" id="IPR007890">
    <property type="entry name" value="CHASE2"/>
</dbReference>
<dbReference type="GO" id="GO:0009190">
    <property type="term" value="P:cyclic nucleotide biosynthetic process"/>
    <property type="evidence" value="ECO:0007669"/>
    <property type="project" value="InterPro"/>
</dbReference>
<accession>A0A7L5BTY5</accession>
<dbReference type="PANTHER" id="PTHR43081">
    <property type="entry name" value="ADENYLATE CYCLASE, TERMINAL-DIFFERENTIATION SPECIFIC-RELATED"/>
    <property type="match status" value="1"/>
</dbReference>
<organism evidence="3 4">
    <name type="scientific">Pikeienuella piscinae</name>
    <dbReference type="NCBI Taxonomy" id="2748098"/>
    <lineage>
        <taxon>Bacteria</taxon>
        <taxon>Pseudomonadati</taxon>
        <taxon>Pseudomonadota</taxon>
        <taxon>Alphaproteobacteria</taxon>
        <taxon>Rhodobacterales</taxon>
        <taxon>Paracoccaceae</taxon>
        <taxon>Pikeienuella</taxon>
    </lineage>
</organism>
<dbReference type="PROSITE" id="PS50125">
    <property type="entry name" value="GUANYLATE_CYCLASE_2"/>
    <property type="match status" value="1"/>
</dbReference>
<keyword evidence="1" id="KW-0812">Transmembrane</keyword>
<keyword evidence="4" id="KW-1185">Reference proteome</keyword>
<dbReference type="InterPro" id="IPR029787">
    <property type="entry name" value="Nucleotide_cyclase"/>
</dbReference>
<dbReference type="PANTHER" id="PTHR43081:SF1">
    <property type="entry name" value="ADENYLATE CYCLASE, TERMINAL-DIFFERENTIATION SPECIFIC"/>
    <property type="match status" value="1"/>
</dbReference>
<dbReference type="Pfam" id="PF05226">
    <property type="entry name" value="CHASE2"/>
    <property type="match status" value="1"/>
</dbReference>
<sequence>MSANTADDGPRRPRSGAGLRGLLERALWAVAAAALSSAIVLFAFRSIPPLIALETQLNDIQRVLIAPREAAQDPRVTIVALTEETLVRFPYRSPVDRGYLARLMRALAEAGVRAVVLDILFDQPSEPAKDRALISAIRDFPGPVIAAWGDQRSGLIEAQREYLSWFAAESGLVLGFANVITDDDGVVRRFATRLPGIDRASLSGAAALAIGGGEPMREGVIDWRAPKTANATLFQQLPSLRVTDPPSEAVRDILYRTLEGRVVFVGADLEQTDRHQTPLGVDPANRRTIPGVAIQATVFTQLLDGRAPPNAPPWLVATIVAALAMVGAGFGLARWDLVWKAAATLAVLVGYLALVYGLALRGAQFLPTAPAVAAVFLSSLLAISLDSVLTQRKQRLIRRAFSHYLAPAMVDQLAEDPEALRLGGDRREISLIFTDIEGFTTMSEELPPDQLTRLLNDYFNAMSEVIMRHGGAIDKFIGDAVVAHFGSPRPLADHALKALLCAEELDRVAEAFRRQNAHLGLGVTRIGVHTGVATVGNFGGRARFDYTAMGDAVNTASRLEDANKRYGTRVAISRETVDAAAAGGAPLPLLLSIGQIRLKGKSQPVTVFALDAEADADFVAAYEAAFALIETDPPKARTAFEEMLRARPGAALPRWHLGRLRQGETGVLIDDL</sequence>
<evidence type="ECO:0000259" key="2">
    <source>
        <dbReference type="PROSITE" id="PS50125"/>
    </source>
</evidence>
<feature type="transmembrane region" description="Helical" evidence="1">
    <location>
        <begin position="311"/>
        <end position="330"/>
    </location>
</feature>
<protein>
    <submittedName>
        <fullName evidence="3">Adenylate/guanylate cyclase domain-containing protein</fullName>
    </submittedName>
</protein>
<dbReference type="InterPro" id="IPR001054">
    <property type="entry name" value="A/G_cyclase"/>
</dbReference>
<dbReference type="SMART" id="SM01080">
    <property type="entry name" value="CHASE2"/>
    <property type="match status" value="1"/>
</dbReference>
<gene>
    <name evidence="3" type="ORF">G5B40_00540</name>
</gene>
<dbReference type="Proteomes" id="UP000503336">
    <property type="component" value="Chromosome"/>
</dbReference>
<keyword evidence="1" id="KW-0472">Membrane</keyword>
<dbReference type="RefSeq" id="WP_165093705.1">
    <property type="nucleotide sequence ID" value="NZ_CP049056.1"/>
</dbReference>
<dbReference type="InterPro" id="IPR050697">
    <property type="entry name" value="Adenylyl/Guanylyl_Cyclase_3/4"/>
</dbReference>
<evidence type="ECO:0000256" key="1">
    <source>
        <dbReference type="SAM" id="Phobius"/>
    </source>
</evidence>
<evidence type="ECO:0000313" key="4">
    <source>
        <dbReference type="Proteomes" id="UP000503336"/>
    </source>
</evidence>
<dbReference type="CDD" id="cd07302">
    <property type="entry name" value="CHD"/>
    <property type="match status" value="1"/>
</dbReference>
<keyword evidence="1" id="KW-1133">Transmembrane helix</keyword>